<reference evidence="1 2" key="1">
    <citation type="submission" date="2020-07" db="EMBL/GenBank/DDBJ databases">
        <title>MOT database genomes.</title>
        <authorList>
            <person name="Joseph S."/>
            <person name="Aduse-Opoku J."/>
            <person name="Hashim A."/>
            <person name="Wade W."/>
            <person name="Curtis M."/>
        </authorList>
    </citation>
    <scope>NUCLEOTIDE SEQUENCE [LARGE SCALE GENOMIC DNA]</scope>
    <source>
        <strain evidence="1 2">DSM 100099</strain>
    </source>
</reference>
<dbReference type="Proteomes" id="UP000561011">
    <property type="component" value="Unassembled WGS sequence"/>
</dbReference>
<gene>
    <name evidence="1" type="ORF">HZZ10_17025</name>
</gene>
<proteinExistence type="predicted"/>
<keyword evidence="2" id="KW-1185">Reference proteome</keyword>
<organism evidence="1 2">
    <name type="scientific">Sanguibacter inulinus</name>
    <dbReference type="NCBI Taxonomy" id="60922"/>
    <lineage>
        <taxon>Bacteria</taxon>
        <taxon>Bacillati</taxon>
        <taxon>Actinomycetota</taxon>
        <taxon>Actinomycetes</taxon>
        <taxon>Micrococcales</taxon>
        <taxon>Sanguibacteraceae</taxon>
        <taxon>Sanguibacter</taxon>
    </lineage>
</organism>
<accession>A0A853EXV7</accession>
<dbReference type="EMBL" id="JACBYE010000061">
    <property type="protein sequence ID" value="NYS95220.1"/>
    <property type="molecule type" value="Genomic_DNA"/>
</dbReference>
<name>A0A853EXV7_9MICO</name>
<comment type="caution">
    <text evidence="1">The sequence shown here is derived from an EMBL/GenBank/DDBJ whole genome shotgun (WGS) entry which is preliminary data.</text>
</comment>
<dbReference type="RefSeq" id="WP_179914431.1">
    <property type="nucleotide sequence ID" value="NZ_JACBYE010000061.1"/>
</dbReference>
<dbReference type="AlphaFoldDB" id="A0A853EXV7"/>
<sequence length="137" mass="14578">MTTLGREAITTVDLIVAQGADQSYAVRYSTSDGTTTTPVDLTGWTARAQLRRKVGGDVWLDLTDTDGISLTADGLVTVSIDHTTTEAPAWNAYSRVTSDGPQALGVWDLELISPDGRVIRLVQGTVTVSPDVTRSQA</sequence>
<evidence type="ECO:0000313" key="1">
    <source>
        <dbReference type="EMBL" id="NYS95220.1"/>
    </source>
</evidence>
<evidence type="ECO:0000313" key="2">
    <source>
        <dbReference type="Proteomes" id="UP000561011"/>
    </source>
</evidence>
<protein>
    <submittedName>
        <fullName evidence="1">Uncharacterized protein</fullName>
    </submittedName>
</protein>